<keyword evidence="3" id="KW-0378">Hydrolase</keyword>
<dbReference type="AlphaFoldDB" id="A0A0K6HC59"/>
<evidence type="ECO:0000313" key="6">
    <source>
        <dbReference type="Proteomes" id="UP000182598"/>
    </source>
</evidence>
<name>A0A0K6HC59_9GAMM</name>
<comment type="similarity">
    <text evidence="1">Belongs to the metallo-dependent hydrolases superfamily. TatD-type hydrolase family.</text>
</comment>
<feature type="binding site" evidence="4">
    <location>
        <position position="205"/>
    </location>
    <ligand>
        <name>a divalent metal cation</name>
        <dbReference type="ChEBI" id="CHEBI:60240"/>
        <label>1</label>
    </ligand>
</feature>
<keyword evidence="2 4" id="KW-0479">Metal-binding</keyword>
<evidence type="ECO:0000256" key="4">
    <source>
        <dbReference type="PIRSR" id="PIRSR005902-1"/>
    </source>
</evidence>
<dbReference type="PANTHER" id="PTHR46124">
    <property type="entry name" value="D-AMINOACYL-TRNA DEACYLASE"/>
    <property type="match status" value="1"/>
</dbReference>
<dbReference type="PANTHER" id="PTHR46124:SF3">
    <property type="entry name" value="HYDROLASE"/>
    <property type="match status" value="1"/>
</dbReference>
<evidence type="ECO:0000313" key="5">
    <source>
        <dbReference type="EMBL" id="CUA88356.1"/>
    </source>
</evidence>
<organism evidence="5 6">
    <name type="scientific">Pseudidiomarina woesei</name>
    <dbReference type="NCBI Taxonomy" id="1381080"/>
    <lineage>
        <taxon>Bacteria</taxon>
        <taxon>Pseudomonadati</taxon>
        <taxon>Pseudomonadota</taxon>
        <taxon>Gammaproteobacteria</taxon>
        <taxon>Alteromonadales</taxon>
        <taxon>Idiomarinaceae</taxon>
        <taxon>Pseudidiomarina</taxon>
    </lineage>
</organism>
<dbReference type="PROSITE" id="PS01137">
    <property type="entry name" value="TATD_1"/>
    <property type="match status" value="1"/>
</dbReference>
<gene>
    <name evidence="5" type="ORF">Ga0061064_2153</name>
</gene>
<feature type="binding site" evidence="4">
    <location>
        <position position="7"/>
    </location>
    <ligand>
        <name>a divalent metal cation</name>
        <dbReference type="ChEBI" id="CHEBI:60240"/>
        <label>1</label>
    </ligand>
</feature>
<feature type="binding site" evidence="4">
    <location>
        <position position="128"/>
    </location>
    <ligand>
        <name>a divalent metal cation</name>
        <dbReference type="ChEBI" id="CHEBI:60240"/>
        <label>2</label>
    </ligand>
</feature>
<keyword evidence="6" id="KW-1185">Reference proteome</keyword>
<dbReference type="CDD" id="cd01310">
    <property type="entry name" value="TatD_DNAse"/>
    <property type="match status" value="1"/>
</dbReference>
<dbReference type="GO" id="GO:0005829">
    <property type="term" value="C:cytosol"/>
    <property type="evidence" value="ECO:0007669"/>
    <property type="project" value="TreeGrafter"/>
</dbReference>
<proteinExistence type="inferred from homology"/>
<dbReference type="GO" id="GO:0016788">
    <property type="term" value="F:hydrolase activity, acting on ester bonds"/>
    <property type="evidence" value="ECO:0007669"/>
    <property type="project" value="InterPro"/>
</dbReference>
<dbReference type="InterPro" id="IPR001130">
    <property type="entry name" value="TatD-like"/>
</dbReference>
<dbReference type="InterPro" id="IPR018228">
    <property type="entry name" value="DNase_TatD-rel_CS"/>
</dbReference>
<feature type="binding site" evidence="4">
    <location>
        <position position="155"/>
    </location>
    <ligand>
        <name>a divalent metal cation</name>
        <dbReference type="ChEBI" id="CHEBI:60240"/>
        <label>2</label>
    </ligand>
</feature>
<evidence type="ECO:0000256" key="2">
    <source>
        <dbReference type="ARBA" id="ARBA00022723"/>
    </source>
</evidence>
<feature type="binding site" evidence="4">
    <location>
        <position position="94"/>
    </location>
    <ligand>
        <name>a divalent metal cation</name>
        <dbReference type="ChEBI" id="CHEBI:60240"/>
        <label>1</label>
    </ligand>
</feature>
<dbReference type="Gene3D" id="3.20.20.140">
    <property type="entry name" value="Metal-dependent hydrolases"/>
    <property type="match status" value="1"/>
</dbReference>
<dbReference type="PIRSF" id="PIRSF005902">
    <property type="entry name" value="DNase_TatD"/>
    <property type="match status" value="1"/>
</dbReference>
<sequence>MKLFDSHCHIDFATFDADRKAVIENAYKRNVRALFVPGVTRSQSQQTAWLGDCDRVEVIHGFGLHPYFIAQHSDDDLQWLESQLQQDVHALVGEIGLDATCADYDRQYKFFCQQVELAADYHRPVVLHHRRTQPELLRVIKSMRTKLPDMPGVIHAFSGSVEQANEWIALGFMLGVGGTITYDRAKKTRAAIAQASVQHLVLETDAPDMPVVGFQGQRNEPGQLDKILNQLAQIRTESITELALQTWQNSCRLFYRS</sequence>
<dbReference type="Proteomes" id="UP000182598">
    <property type="component" value="Unassembled WGS sequence"/>
</dbReference>
<dbReference type="RefSeq" id="WP_055439791.1">
    <property type="nucleotide sequence ID" value="NZ_CYHB01000009.1"/>
</dbReference>
<dbReference type="EMBL" id="CYHB01000009">
    <property type="protein sequence ID" value="CUA88356.1"/>
    <property type="molecule type" value="Genomic_DNA"/>
</dbReference>
<dbReference type="SUPFAM" id="SSF51556">
    <property type="entry name" value="Metallo-dependent hydrolases"/>
    <property type="match status" value="1"/>
</dbReference>
<protein>
    <submittedName>
        <fullName evidence="5">Tat protein secretion system quality control protein TatD (DNase activity)</fullName>
    </submittedName>
</protein>
<feature type="binding site" evidence="4">
    <location>
        <position position="9"/>
    </location>
    <ligand>
        <name>a divalent metal cation</name>
        <dbReference type="ChEBI" id="CHEBI:60240"/>
        <label>1</label>
    </ligand>
</feature>
<reference evidence="6" key="1">
    <citation type="submission" date="2015-08" db="EMBL/GenBank/DDBJ databases">
        <authorList>
            <person name="Varghese N."/>
        </authorList>
    </citation>
    <scope>NUCLEOTIDE SEQUENCE [LARGE SCALE GENOMIC DNA]</scope>
    <source>
        <strain evidence="6">DSM 27808</strain>
    </source>
</reference>
<dbReference type="FunFam" id="3.20.20.140:FF:000005">
    <property type="entry name" value="TatD family hydrolase"/>
    <property type="match status" value="1"/>
</dbReference>
<evidence type="ECO:0000256" key="1">
    <source>
        <dbReference type="ARBA" id="ARBA00009275"/>
    </source>
</evidence>
<dbReference type="Pfam" id="PF01026">
    <property type="entry name" value="TatD_DNase"/>
    <property type="match status" value="1"/>
</dbReference>
<dbReference type="GO" id="GO:0046872">
    <property type="term" value="F:metal ion binding"/>
    <property type="evidence" value="ECO:0007669"/>
    <property type="project" value="UniProtKB-KW"/>
</dbReference>
<accession>A0A0K6HC59</accession>
<dbReference type="InterPro" id="IPR032466">
    <property type="entry name" value="Metal_Hydrolase"/>
</dbReference>
<evidence type="ECO:0000256" key="3">
    <source>
        <dbReference type="ARBA" id="ARBA00022801"/>
    </source>
</evidence>